<dbReference type="InterPro" id="IPR027417">
    <property type="entry name" value="P-loop_NTPase"/>
</dbReference>
<evidence type="ECO:0000313" key="2">
    <source>
        <dbReference type="Proteomes" id="UP001065174"/>
    </source>
</evidence>
<dbReference type="RefSeq" id="WP_262309191.1">
    <property type="nucleotide sequence ID" value="NZ_CP106679.1"/>
</dbReference>
<keyword evidence="2" id="KW-1185">Reference proteome</keyword>
<accession>A0ABY6CMP5</accession>
<protein>
    <submittedName>
        <fullName evidence="1">Uncharacterized protein</fullName>
    </submittedName>
</protein>
<evidence type="ECO:0000313" key="1">
    <source>
        <dbReference type="EMBL" id="UXP31752.1"/>
    </source>
</evidence>
<dbReference type="Proteomes" id="UP001065174">
    <property type="component" value="Chromosome"/>
</dbReference>
<dbReference type="EMBL" id="CP106679">
    <property type="protein sequence ID" value="UXP31752.1"/>
    <property type="molecule type" value="Genomic_DNA"/>
</dbReference>
<name>A0ABY6CMP5_9BACT</name>
<reference evidence="1" key="1">
    <citation type="submission" date="2022-09" db="EMBL/GenBank/DDBJ databases">
        <title>Comparative genomics and taxonomic characterization of three novel marine species of genus Reichenbachiella exhibiting antioxidant and polysaccharide degradation activities.</title>
        <authorList>
            <person name="Muhammad N."/>
            <person name="Lee Y.-J."/>
            <person name="Ko J."/>
            <person name="Kim S.-G."/>
        </authorList>
    </citation>
    <scope>NUCLEOTIDE SEQUENCE</scope>
    <source>
        <strain evidence="1">BKB1-1</strain>
    </source>
</reference>
<dbReference type="SUPFAM" id="SSF52540">
    <property type="entry name" value="P-loop containing nucleoside triphosphate hydrolases"/>
    <property type="match status" value="1"/>
</dbReference>
<gene>
    <name evidence="1" type="ORF">N6H18_15500</name>
</gene>
<proteinExistence type="predicted"/>
<sequence>MNHDFLSGFMSLTHDDIFQKVDDQLRQYLLLPLEEQINAECENMLAIIKVVSNDENAVVNNAYEEIAVRNDLLHELIDEMWDLPEVKTIRELYPTLMESLEDLFGLVDSKVVMTQSNDRYHSFVNDSLRIKGIKLLKRIFLALGQLPTKSFNLFVKEKRELHNWRQTVPYQYLVIRHYHSFLLDDLKQITNLFFGSLIKEYLTLKTWQETASLDGNQLAVKPSTMREQVLEFKKQILIDVNQKLSQLMMMRKQSFIREYSKAGTIELPSSKLTAAKTDKQRKESEAKWQANNVQWKNTIYALFEDWRSDLDIDTLRCKTLAELEDFKEIQTNKLAEYIDPDIDQIEGFIQEALDSLEQKHESIQKELKRINYQTVKQLDKDWVPQLCEKLSNQTIVNRIDKLEVTVCQIVEELSDEHIVVKSGTYDRPLREDDFTKISINELITFETLVVFENELARRKAQLFSALEKAADDAKDLDHIITFSLSSAIAALEEGKQDKEVLAIATEGFKRASARLRDIRRQLEEALHVNIQELEVVVMDFCTSLIALTENENTRELKLRITKAKAAMSAMEMRTEIQDQIKTQSVKWLTYTREAATTVRMFLKRWSGRFILTAGKPELTKQVSDFLHESRMALAKLPVVYQRLFHIEPLEDMELFEGREEEHEQLVAAFENWKLGRYGATVVLGEKWGGLTSFINHAVKEAGFSYSITRYAFEQNLSSEQDFYALMREIVQKDSLTTMDEFVDYFNQGPKRVMILEDLQNLFLRKVDGFAGLLALSHLVSRTGHHIFWITTSTIYSWMYLQRTIRLDEYFSYIIELGDMTSQQIINIVWKRNKISGYNIRFEPDTSWMSDKKFIKMTEAEQQSRLKQKFFDELNDFAKSNVSMALIFWLLSTKTIENNMITIGTFQHPNLNFLKSLDMEKVYMLHALILHDGLTVSQVSEVLMRPQSSCQLMILALLEDGVIFQEKSVYVINPIVYRGMINLLKSKNLIH</sequence>
<organism evidence="1 2">
    <name type="scientific">Reichenbachiella agarivorans</name>
    <dbReference type="NCBI Taxonomy" id="2979464"/>
    <lineage>
        <taxon>Bacteria</taxon>
        <taxon>Pseudomonadati</taxon>
        <taxon>Bacteroidota</taxon>
        <taxon>Cytophagia</taxon>
        <taxon>Cytophagales</taxon>
        <taxon>Reichenbachiellaceae</taxon>
        <taxon>Reichenbachiella</taxon>
    </lineage>
</organism>